<dbReference type="FunFam" id="3.30.890.10:FF:000003">
    <property type="entry name" value="methyl-CpG-binding domain protein 2"/>
    <property type="match status" value="1"/>
</dbReference>
<dbReference type="GO" id="GO:0008327">
    <property type="term" value="F:methyl-CpG binding"/>
    <property type="evidence" value="ECO:0007669"/>
    <property type="project" value="TreeGrafter"/>
</dbReference>
<dbReference type="Pfam" id="PF14048">
    <property type="entry name" value="MBD_C"/>
    <property type="match status" value="1"/>
</dbReference>
<evidence type="ECO:0000313" key="11">
    <source>
        <dbReference type="Proteomes" id="UP000198287"/>
    </source>
</evidence>
<evidence type="ECO:0000256" key="3">
    <source>
        <dbReference type="ARBA" id="ARBA00022454"/>
    </source>
</evidence>
<comment type="caution">
    <text evidence="10">The sequence shown here is derived from an EMBL/GenBank/DDBJ whole genome shotgun (WGS) entry which is preliminary data.</text>
</comment>
<dbReference type="InterPro" id="IPR016177">
    <property type="entry name" value="DNA-bd_dom_sf"/>
</dbReference>
<evidence type="ECO:0000256" key="5">
    <source>
        <dbReference type="ARBA" id="ARBA00023015"/>
    </source>
</evidence>
<comment type="subcellular location">
    <subcellularLocation>
        <location evidence="2">Chromosome</location>
    </subcellularLocation>
    <subcellularLocation>
        <location evidence="1">Nucleus</location>
    </subcellularLocation>
</comment>
<dbReference type="OMA" id="GKMQIQR"/>
<reference evidence="10 11" key="1">
    <citation type="submission" date="2015-12" db="EMBL/GenBank/DDBJ databases">
        <title>The genome of Folsomia candida.</title>
        <authorList>
            <person name="Faddeeva A."/>
            <person name="Derks M.F."/>
            <person name="Anvar Y."/>
            <person name="Smit S."/>
            <person name="Van Straalen N."/>
            <person name="Roelofs D."/>
        </authorList>
    </citation>
    <scope>NUCLEOTIDE SEQUENCE [LARGE SCALE GENOMIC DNA]</scope>
    <source>
        <strain evidence="10 11">VU population</strain>
        <tissue evidence="10">Whole body</tissue>
    </source>
</reference>
<evidence type="ECO:0000313" key="10">
    <source>
        <dbReference type="EMBL" id="OXA64699.1"/>
    </source>
</evidence>
<evidence type="ECO:0000256" key="4">
    <source>
        <dbReference type="ARBA" id="ARBA00022553"/>
    </source>
</evidence>
<keyword evidence="11" id="KW-1185">Reference proteome</keyword>
<dbReference type="PROSITE" id="PS50982">
    <property type="entry name" value="MBD"/>
    <property type="match status" value="1"/>
</dbReference>
<evidence type="ECO:0000256" key="6">
    <source>
        <dbReference type="ARBA" id="ARBA00023125"/>
    </source>
</evidence>
<keyword evidence="8" id="KW-0539">Nucleus</keyword>
<dbReference type="SUPFAM" id="SSF54171">
    <property type="entry name" value="DNA-binding domain"/>
    <property type="match status" value="1"/>
</dbReference>
<feature type="domain" description="MBD" evidence="9">
    <location>
        <begin position="8"/>
        <end position="76"/>
    </location>
</feature>
<dbReference type="Pfam" id="PF16564">
    <property type="entry name" value="MBDa"/>
    <property type="match status" value="1"/>
</dbReference>
<keyword evidence="7" id="KW-0804">Transcription</keyword>
<proteinExistence type="predicted"/>
<dbReference type="CDD" id="cd01396">
    <property type="entry name" value="MeCP2_MBD"/>
    <property type="match status" value="1"/>
</dbReference>
<organism evidence="10 11">
    <name type="scientific">Folsomia candida</name>
    <name type="common">Springtail</name>
    <dbReference type="NCBI Taxonomy" id="158441"/>
    <lineage>
        <taxon>Eukaryota</taxon>
        <taxon>Metazoa</taxon>
        <taxon>Ecdysozoa</taxon>
        <taxon>Arthropoda</taxon>
        <taxon>Hexapoda</taxon>
        <taxon>Collembola</taxon>
        <taxon>Entomobryomorpha</taxon>
        <taxon>Isotomoidea</taxon>
        <taxon>Isotomidae</taxon>
        <taxon>Proisotominae</taxon>
        <taxon>Folsomia</taxon>
    </lineage>
</organism>
<evidence type="ECO:0000256" key="8">
    <source>
        <dbReference type="ARBA" id="ARBA00023242"/>
    </source>
</evidence>
<dbReference type="Proteomes" id="UP000198287">
    <property type="component" value="Unassembled WGS sequence"/>
</dbReference>
<dbReference type="GO" id="GO:0000122">
    <property type="term" value="P:negative regulation of transcription by RNA polymerase II"/>
    <property type="evidence" value="ECO:0007669"/>
    <property type="project" value="TreeGrafter"/>
</dbReference>
<keyword evidence="6" id="KW-0238">DNA-binding</keyword>
<dbReference type="STRING" id="158441.A0A226F4J4"/>
<dbReference type="GO" id="GO:0000118">
    <property type="term" value="C:histone deacetylase complex"/>
    <property type="evidence" value="ECO:0007669"/>
    <property type="project" value="UniProtKB-ARBA"/>
</dbReference>
<dbReference type="SMART" id="SM00391">
    <property type="entry name" value="MBD"/>
    <property type="match status" value="1"/>
</dbReference>
<evidence type="ECO:0000256" key="1">
    <source>
        <dbReference type="ARBA" id="ARBA00004123"/>
    </source>
</evidence>
<protein>
    <submittedName>
        <fullName evidence="10">Methyl-CpG-binding domain protein 2</fullName>
    </submittedName>
</protein>
<dbReference type="EMBL" id="LNIX01000001">
    <property type="protein sequence ID" value="OXA64699.1"/>
    <property type="molecule type" value="Genomic_DNA"/>
</dbReference>
<gene>
    <name evidence="10" type="ORF">Fcan01_02540</name>
</gene>
<dbReference type="PANTHER" id="PTHR12396:SF0">
    <property type="entry name" value="METHYL-CPG BINDING DOMAIN PROTEIN-LIKE, ISOFORM C"/>
    <property type="match status" value="1"/>
</dbReference>
<dbReference type="AlphaFoldDB" id="A0A226F4J4"/>
<dbReference type="GO" id="GO:0000785">
    <property type="term" value="C:chromatin"/>
    <property type="evidence" value="ECO:0007669"/>
    <property type="project" value="UniProtKB-ARBA"/>
</dbReference>
<keyword evidence="5" id="KW-0805">Transcription regulation</keyword>
<dbReference type="InterPro" id="IPR032343">
    <property type="entry name" value="MBD2/MBD3_p55-bd"/>
</dbReference>
<dbReference type="Pfam" id="PF01429">
    <property type="entry name" value="MBD"/>
    <property type="match status" value="1"/>
</dbReference>
<dbReference type="GO" id="GO:0006346">
    <property type="term" value="P:DNA methylation-dependent constitutive heterochromatin formation"/>
    <property type="evidence" value="ECO:0007669"/>
    <property type="project" value="TreeGrafter"/>
</dbReference>
<accession>A0A226F4J4</accession>
<dbReference type="PANTHER" id="PTHR12396">
    <property type="entry name" value="METHYL-CPG BINDING PROTEIN, MBD"/>
    <property type="match status" value="1"/>
</dbReference>
<evidence type="ECO:0000256" key="2">
    <source>
        <dbReference type="ARBA" id="ARBA00004286"/>
    </source>
</evidence>
<dbReference type="InterPro" id="IPR001739">
    <property type="entry name" value="Methyl_CpG_DNA-bd"/>
</dbReference>
<keyword evidence="4" id="KW-0597">Phosphoprotein</keyword>
<evidence type="ECO:0000256" key="7">
    <source>
        <dbReference type="ARBA" id="ARBA00023163"/>
    </source>
</evidence>
<dbReference type="InterPro" id="IPR025884">
    <property type="entry name" value="MeCpG-bd_2/3_C_dom"/>
</dbReference>
<sequence length="256" mass="28790">MLPSPPIVERVKFPCPALPKGWIREEIIRKTGLSAGKVDVVYYSPNQKKFKSKPQLSRYLGDSFDLAGFDFQTGKVNSLLIKNRNRKPKVPIDYNRGVRSDSTLLPPIRQTASIFKQPVTIIKTQKSMVKQDFKHGHQDKPKQVFWEKRLEGLKACDADGEELESLTLPKGVEPMGPHVTADTVLQSVATALHVNGQPITGQTSNRTNLDNNPGVYINPEQPLIQAIVVAEEDIRSQEERVLVARKRLEEAIRSLY</sequence>
<keyword evidence="3" id="KW-0158">Chromosome</keyword>
<evidence type="ECO:0000259" key="9">
    <source>
        <dbReference type="PROSITE" id="PS50982"/>
    </source>
</evidence>
<dbReference type="OrthoDB" id="10072024at2759"/>
<dbReference type="Gene3D" id="3.30.890.10">
    <property type="entry name" value="Methyl-cpg-binding Protein 2, Chain A"/>
    <property type="match status" value="1"/>
</dbReference>
<name>A0A226F4J4_FOLCA</name>